<reference evidence="11 12" key="1">
    <citation type="submission" date="2020-06" db="EMBL/GenBank/DDBJ databases">
        <authorList>
            <person name="Li R."/>
            <person name="Bekaert M."/>
        </authorList>
    </citation>
    <scope>NUCLEOTIDE SEQUENCE [LARGE SCALE GENOMIC DNA]</scope>
    <source>
        <strain evidence="12">wild</strain>
    </source>
</reference>
<keyword evidence="6" id="KW-0865">Zymogen</keyword>
<keyword evidence="4" id="KW-0378">Hydrolase</keyword>
<feature type="domain" description="Caspase family p10" evidence="9">
    <location>
        <begin position="1147"/>
        <end position="1234"/>
    </location>
</feature>
<keyword evidence="3" id="KW-0053">Apoptosis</keyword>
<dbReference type="GO" id="GO:0043067">
    <property type="term" value="P:regulation of programmed cell death"/>
    <property type="evidence" value="ECO:0007669"/>
    <property type="project" value="UniProtKB-ARBA"/>
</dbReference>
<evidence type="ECO:0000256" key="1">
    <source>
        <dbReference type="ARBA" id="ARBA00010134"/>
    </source>
</evidence>
<accession>A0A6J8C5J9</accession>
<dbReference type="InterPro" id="IPR001309">
    <property type="entry name" value="Pept_C14_p20"/>
</dbReference>
<dbReference type="InterPro" id="IPR002138">
    <property type="entry name" value="Pept_C14_p10"/>
</dbReference>
<evidence type="ECO:0008006" key="13">
    <source>
        <dbReference type="Google" id="ProtNLM"/>
    </source>
</evidence>
<evidence type="ECO:0000256" key="2">
    <source>
        <dbReference type="ARBA" id="ARBA00022670"/>
    </source>
</evidence>
<dbReference type="PROSITE" id="PS50208">
    <property type="entry name" value="CASPASE_P20"/>
    <property type="match status" value="1"/>
</dbReference>
<evidence type="ECO:0000256" key="7">
    <source>
        <dbReference type="RuleBase" id="RU003971"/>
    </source>
</evidence>
<feature type="domain" description="Caspase family p20" evidence="10">
    <location>
        <begin position="1015"/>
        <end position="1111"/>
    </location>
</feature>
<keyword evidence="12" id="KW-1185">Reference proteome</keyword>
<dbReference type="GO" id="GO:0051604">
    <property type="term" value="P:protein maturation"/>
    <property type="evidence" value="ECO:0007669"/>
    <property type="project" value="UniProtKB-ARBA"/>
</dbReference>
<dbReference type="PROSITE" id="PS50207">
    <property type="entry name" value="CASPASE_P10"/>
    <property type="match status" value="1"/>
</dbReference>
<evidence type="ECO:0000313" key="11">
    <source>
        <dbReference type="EMBL" id="CAC5390399.1"/>
    </source>
</evidence>
<evidence type="ECO:0000313" key="12">
    <source>
        <dbReference type="Proteomes" id="UP000507470"/>
    </source>
</evidence>
<dbReference type="EMBL" id="CACVKT020004514">
    <property type="protein sequence ID" value="CAC5390399.1"/>
    <property type="molecule type" value="Genomic_DNA"/>
</dbReference>
<dbReference type="Gene3D" id="3.30.420.40">
    <property type="match status" value="1"/>
</dbReference>
<dbReference type="SUPFAM" id="SSF52129">
    <property type="entry name" value="Caspase-like"/>
    <property type="match status" value="1"/>
</dbReference>
<dbReference type="InterPro" id="IPR029030">
    <property type="entry name" value="Caspase-like_dom_sf"/>
</dbReference>
<dbReference type="AlphaFoldDB" id="A0A6J8C5J9"/>
<evidence type="ECO:0000256" key="3">
    <source>
        <dbReference type="ARBA" id="ARBA00022703"/>
    </source>
</evidence>
<comment type="similarity">
    <text evidence="1 7">Belongs to the peptidase C14A family.</text>
</comment>
<dbReference type="InterPro" id="IPR016129">
    <property type="entry name" value="Caspase_his_AS"/>
</dbReference>
<dbReference type="InterPro" id="IPR033139">
    <property type="entry name" value="Caspase_cys_AS"/>
</dbReference>
<dbReference type="InterPro" id="IPR011600">
    <property type="entry name" value="Pept_C14_caspase"/>
</dbReference>
<dbReference type="PRINTS" id="PR00376">
    <property type="entry name" value="IL1BCENZYME"/>
</dbReference>
<evidence type="ECO:0000259" key="10">
    <source>
        <dbReference type="PROSITE" id="PS50208"/>
    </source>
</evidence>
<dbReference type="SMART" id="SM00115">
    <property type="entry name" value="CASc"/>
    <property type="match status" value="1"/>
</dbReference>
<sequence>MEKEKDNFYRFICLITEVGGEVQRCRLKQSYSNLNLQTLSQFLNDRDVLHTLFHLFFPSHLCCWKGCSKTQRAKGFSKNQWNILYDTDPIHCCKQNQKDFDKICICCVTSKNVNESDLDLSLLSLILNNCCNLTQKEQIAVKYLRDMKNNYISHRPMLSLSNSDFQSLWHQAEINIKHLDSTNIYACQLNNLLHRPMDVSLMQKYFVYCLEASEQLDFERKDLHASIDRGNENVIEVINDNFNHVNKALQQIQFTIEYKQRESNNAGDGITTKRKRQELADCLDVSNEEENNNADNYMSRKRKQQKLELFNLYTGNIDDLRYKLPDTKPLDKSKEYISSNLLGSKVSTAVSLQMDYKVCTMKDLSKQPVARITVPTKDKDLSSKIEKDWQQGNINPKHSSLEVNYITTGCVVIWVKVDLLLFLNIGKFYSAVDNLVNDIFQKSAVNLPLYSVEVYDIATGYVDNLTDEFSCGDCKLKCNTLDNFISHKKTRCFHHVFPENGISLPVDIKFNQTECFFDNVQPNSSVTLESRYVYDNGFVNKIQQEQSFIITATEAKYVEPEQKQGTRIPFSETSQRTDGCPIQKENVLQHGKSKQKETDTEPSEDRDENIPKKLKETILGVKKRLSIVAAIHSGSAFSSFAFSFKERFIRNRIKKRLMRQGQNVAIGDSFNYDIIIEALGNQAEYWNSEIVRNDLDETQIWYYDNWFKTKLFSTMNLKTLMTIKKSTGRKELKAADVFAFCIECIKKPIFGKAKEQFTDVKGKEPHYLVRIPAIWNEAAQQFVSESAEKTGTHQEKLTLALEPEVAAFCCKYLDIQKEATCESANLRPFDTGARFLVGDFGGRPQTCSPKSLMIQRVDQKMAYVCHERMRVLDVFKDLDSHDFAPFKYLCQDDVHLNNLHTCHETTDIFQLLLHEESLIEYAGHRLYLMDKPFLVNELGLELDAIKTVVGDDPTSTITAYRKALFNVAQDLSMRAMIQKSKDCLKNTPPSVCHIEKKGRNFHLNGFYPFDQCYSDELSKTFSQLNYKIENHEDLKSHQILQVAETLSKQDHNRNCSVVVCVLSHGGLRSVYGVDGFPVPLRSLTEKFTGSNCKSLFGKPKLFFVQACRGKNEPIGHLDTFFTRSGASARNDVMAMDKDEDNTVEDVIPDENDFLLAVSTAPWCSLYRRHNNRSYFIQTLCERIQKDCMRHHLLDILTDVNMRVGKYVIQIEDDQTVKTIPSYYSTLTHKLHFYSVNTG</sequence>
<dbReference type="GO" id="GO:0005737">
    <property type="term" value="C:cytoplasm"/>
    <property type="evidence" value="ECO:0007669"/>
    <property type="project" value="UniProtKB-ARBA"/>
</dbReference>
<name>A0A6J8C5J9_MYTCO</name>
<evidence type="ECO:0000256" key="4">
    <source>
        <dbReference type="ARBA" id="ARBA00022801"/>
    </source>
</evidence>
<evidence type="ECO:0000256" key="6">
    <source>
        <dbReference type="ARBA" id="ARBA00023145"/>
    </source>
</evidence>
<evidence type="ECO:0000256" key="8">
    <source>
        <dbReference type="SAM" id="MobiDB-lite"/>
    </source>
</evidence>
<dbReference type="Pfam" id="PF00656">
    <property type="entry name" value="Peptidase_C14"/>
    <property type="match status" value="1"/>
</dbReference>
<gene>
    <name evidence="11" type="ORF">MCOR_25499</name>
</gene>
<evidence type="ECO:0000256" key="5">
    <source>
        <dbReference type="ARBA" id="ARBA00022807"/>
    </source>
</evidence>
<dbReference type="PROSITE" id="PS01121">
    <property type="entry name" value="CASPASE_HIS"/>
    <property type="match status" value="1"/>
</dbReference>
<dbReference type="PANTHER" id="PTHR48169">
    <property type="entry name" value="DED DOMAIN-CONTAINING PROTEIN"/>
    <property type="match status" value="1"/>
</dbReference>
<dbReference type="GO" id="GO:0006508">
    <property type="term" value="P:proteolysis"/>
    <property type="evidence" value="ECO:0007669"/>
    <property type="project" value="UniProtKB-KW"/>
</dbReference>
<feature type="region of interest" description="Disordered" evidence="8">
    <location>
        <begin position="562"/>
        <end position="610"/>
    </location>
</feature>
<dbReference type="OrthoDB" id="2963168at2759"/>
<dbReference type="PANTHER" id="PTHR48169:SF7">
    <property type="entry name" value="CASPASE 10"/>
    <property type="match status" value="1"/>
</dbReference>
<dbReference type="Proteomes" id="UP000507470">
    <property type="component" value="Unassembled WGS sequence"/>
</dbReference>
<dbReference type="GO" id="GO:0006915">
    <property type="term" value="P:apoptotic process"/>
    <property type="evidence" value="ECO:0007669"/>
    <property type="project" value="UniProtKB-KW"/>
</dbReference>
<dbReference type="PROSITE" id="PS01122">
    <property type="entry name" value="CASPASE_CYS"/>
    <property type="match status" value="1"/>
</dbReference>
<keyword evidence="2" id="KW-0645">Protease</keyword>
<keyword evidence="5" id="KW-0788">Thiol protease</keyword>
<organism evidence="11 12">
    <name type="scientific">Mytilus coruscus</name>
    <name type="common">Sea mussel</name>
    <dbReference type="NCBI Taxonomy" id="42192"/>
    <lineage>
        <taxon>Eukaryota</taxon>
        <taxon>Metazoa</taxon>
        <taxon>Spiralia</taxon>
        <taxon>Lophotrochozoa</taxon>
        <taxon>Mollusca</taxon>
        <taxon>Bivalvia</taxon>
        <taxon>Autobranchia</taxon>
        <taxon>Pteriomorphia</taxon>
        <taxon>Mytilida</taxon>
        <taxon>Mytiloidea</taxon>
        <taxon>Mytilidae</taxon>
        <taxon>Mytilinae</taxon>
        <taxon>Mytilus</taxon>
    </lineage>
</organism>
<dbReference type="GO" id="GO:0004197">
    <property type="term" value="F:cysteine-type endopeptidase activity"/>
    <property type="evidence" value="ECO:0007669"/>
    <property type="project" value="InterPro"/>
</dbReference>
<protein>
    <recommendedName>
        <fullName evidence="13">Caspase-8</fullName>
    </recommendedName>
</protein>
<evidence type="ECO:0000259" key="9">
    <source>
        <dbReference type="PROSITE" id="PS50207"/>
    </source>
</evidence>
<dbReference type="Gene3D" id="3.40.50.1460">
    <property type="match status" value="1"/>
</dbReference>
<proteinExistence type="inferred from homology"/>
<dbReference type="InterPro" id="IPR015917">
    <property type="entry name" value="Pept_C14A"/>
</dbReference>